<feature type="non-terminal residue" evidence="2">
    <location>
        <position position="73"/>
    </location>
</feature>
<dbReference type="STRING" id="36087.A0A077ZNF4"/>
<dbReference type="PANTHER" id="PTHR24092:SF150">
    <property type="entry name" value="PHOSPHOLIPID-TRANSPORTING ATPASE"/>
    <property type="match status" value="1"/>
</dbReference>
<dbReference type="GO" id="GO:0005802">
    <property type="term" value="C:trans-Golgi network"/>
    <property type="evidence" value="ECO:0007669"/>
    <property type="project" value="TreeGrafter"/>
</dbReference>
<evidence type="ECO:0000259" key="1">
    <source>
        <dbReference type="Pfam" id="PF16209"/>
    </source>
</evidence>
<dbReference type="InterPro" id="IPR023298">
    <property type="entry name" value="ATPase_P-typ_TM_dom_sf"/>
</dbReference>
<dbReference type="EMBL" id="HG809054">
    <property type="protein sequence ID" value="CDW61348.1"/>
    <property type="molecule type" value="Genomic_DNA"/>
</dbReference>
<dbReference type="Pfam" id="PF16209">
    <property type="entry name" value="PhoLip_ATPase_N"/>
    <property type="match status" value="1"/>
</dbReference>
<gene>
    <name evidence="2" type="ORF">TTRE_0000980601</name>
</gene>
<keyword evidence="3" id="KW-1185">Reference proteome</keyword>
<dbReference type="AlphaFoldDB" id="A0A077ZNF4"/>
<dbReference type="GO" id="GO:0005886">
    <property type="term" value="C:plasma membrane"/>
    <property type="evidence" value="ECO:0007669"/>
    <property type="project" value="TreeGrafter"/>
</dbReference>
<dbReference type="OrthoDB" id="377733at2759"/>
<organism evidence="2 3">
    <name type="scientific">Trichuris trichiura</name>
    <name type="common">Whipworm</name>
    <name type="synonym">Trichocephalus trichiurus</name>
    <dbReference type="NCBI Taxonomy" id="36087"/>
    <lineage>
        <taxon>Eukaryota</taxon>
        <taxon>Metazoa</taxon>
        <taxon>Ecdysozoa</taxon>
        <taxon>Nematoda</taxon>
        <taxon>Enoplea</taxon>
        <taxon>Dorylaimia</taxon>
        <taxon>Trichinellida</taxon>
        <taxon>Trichuridae</taxon>
        <taxon>Trichuris</taxon>
    </lineage>
</organism>
<dbReference type="PANTHER" id="PTHR24092">
    <property type="entry name" value="PROBABLE PHOSPHOLIPID-TRANSPORTING ATPASE"/>
    <property type="match status" value="1"/>
</dbReference>
<feature type="domain" description="P-type ATPase N-terminal" evidence="1">
    <location>
        <begin position="7"/>
        <end position="53"/>
    </location>
</feature>
<sequence length="73" mass="8543">MIYTVSKTAKYSLLTFFPRFLFEQFRRYANVFFLFIALLQQIPDVSPTGRYTTAVPLLCILSVSAIKEIIEDW</sequence>
<reference evidence="2" key="1">
    <citation type="submission" date="2014-01" db="EMBL/GenBank/DDBJ databases">
        <authorList>
            <person name="Aslett M."/>
        </authorList>
    </citation>
    <scope>NUCLEOTIDE SEQUENCE</scope>
</reference>
<evidence type="ECO:0000313" key="3">
    <source>
        <dbReference type="Proteomes" id="UP000030665"/>
    </source>
</evidence>
<dbReference type="InterPro" id="IPR032631">
    <property type="entry name" value="P-type_ATPase_N"/>
</dbReference>
<evidence type="ECO:0000313" key="2">
    <source>
        <dbReference type="EMBL" id="CDW61348.1"/>
    </source>
</evidence>
<protein>
    <recommendedName>
        <fullName evidence="1">P-type ATPase N-terminal domain-containing protein</fullName>
    </recommendedName>
</protein>
<dbReference type="SUPFAM" id="SSF81665">
    <property type="entry name" value="Calcium ATPase, transmembrane domain M"/>
    <property type="match status" value="1"/>
</dbReference>
<accession>A0A077ZNF4</accession>
<dbReference type="GO" id="GO:0140326">
    <property type="term" value="F:ATPase-coupled intramembrane lipid transporter activity"/>
    <property type="evidence" value="ECO:0007669"/>
    <property type="project" value="TreeGrafter"/>
</dbReference>
<reference evidence="2" key="2">
    <citation type="submission" date="2014-03" db="EMBL/GenBank/DDBJ databases">
        <title>The whipworm genome and dual-species transcriptomics of an intimate host-pathogen interaction.</title>
        <authorList>
            <person name="Foth B.J."/>
            <person name="Tsai I.J."/>
            <person name="Reid A.J."/>
            <person name="Bancroft A.J."/>
            <person name="Nichol S."/>
            <person name="Tracey A."/>
            <person name="Holroyd N."/>
            <person name="Cotton J.A."/>
            <person name="Stanley E.J."/>
            <person name="Zarowiecki M."/>
            <person name="Liu J.Z."/>
            <person name="Huckvale T."/>
            <person name="Cooper P.J."/>
            <person name="Grencis R.K."/>
            <person name="Berriman M."/>
        </authorList>
    </citation>
    <scope>NUCLEOTIDE SEQUENCE [LARGE SCALE GENOMIC DNA]</scope>
</reference>
<dbReference type="GO" id="GO:0045332">
    <property type="term" value="P:phospholipid translocation"/>
    <property type="evidence" value="ECO:0007669"/>
    <property type="project" value="TreeGrafter"/>
</dbReference>
<dbReference type="Proteomes" id="UP000030665">
    <property type="component" value="Unassembled WGS sequence"/>
</dbReference>
<name>A0A077ZNF4_TRITR</name>
<proteinExistence type="predicted"/>